<accession>A0A6G7Y8Q9</accession>
<gene>
    <name evidence="3" type="ORF">G7070_13340</name>
</gene>
<feature type="transmembrane region" description="Helical" evidence="2">
    <location>
        <begin position="12"/>
        <end position="31"/>
    </location>
</feature>
<feature type="transmembrane region" description="Helical" evidence="2">
    <location>
        <begin position="36"/>
        <end position="53"/>
    </location>
</feature>
<keyword evidence="2" id="KW-1133">Transmembrane helix</keyword>
<evidence type="ECO:0000313" key="4">
    <source>
        <dbReference type="Proteomes" id="UP000501058"/>
    </source>
</evidence>
<dbReference type="KEGG" id="prv:G7070_13340"/>
<feature type="transmembrane region" description="Helical" evidence="2">
    <location>
        <begin position="73"/>
        <end position="92"/>
    </location>
</feature>
<keyword evidence="2" id="KW-0812">Transmembrane</keyword>
<protein>
    <submittedName>
        <fullName evidence="3">Acyltransferase</fullName>
    </submittedName>
</protein>
<dbReference type="GO" id="GO:0016746">
    <property type="term" value="F:acyltransferase activity"/>
    <property type="evidence" value="ECO:0007669"/>
    <property type="project" value="UniProtKB-KW"/>
</dbReference>
<dbReference type="GO" id="GO:0000271">
    <property type="term" value="P:polysaccharide biosynthetic process"/>
    <property type="evidence" value="ECO:0007669"/>
    <property type="project" value="TreeGrafter"/>
</dbReference>
<dbReference type="PANTHER" id="PTHR23028">
    <property type="entry name" value="ACETYLTRANSFERASE"/>
    <property type="match status" value="1"/>
</dbReference>
<feature type="region of interest" description="Disordered" evidence="1">
    <location>
        <begin position="190"/>
        <end position="234"/>
    </location>
</feature>
<evidence type="ECO:0000256" key="1">
    <source>
        <dbReference type="SAM" id="MobiDB-lite"/>
    </source>
</evidence>
<dbReference type="GO" id="GO:0016020">
    <property type="term" value="C:membrane"/>
    <property type="evidence" value="ECO:0007669"/>
    <property type="project" value="TreeGrafter"/>
</dbReference>
<reference evidence="3 4" key="1">
    <citation type="submission" date="2020-03" db="EMBL/GenBank/DDBJ databases">
        <title>Propioniciclava sp. nov., isolated from Hydrophilus acuminatus.</title>
        <authorList>
            <person name="Hyun D.-W."/>
            <person name="Bae J.-W."/>
        </authorList>
    </citation>
    <scope>NUCLEOTIDE SEQUENCE [LARGE SCALE GENOMIC DNA]</scope>
    <source>
        <strain evidence="3 4">HDW11</strain>
    </source>
</reference>
<keyword evidence="3" id="KW-0808">Transferase</keyword>
<dbReference type="AlphaFoldDB" id="A0A6G7Y8Q9"/>
<proteinExistence type="predicted"/>
<sequence length="234" mass="24805">MQWLGDVSYAVYLWHWPLIALGPFVLGRDLMWVDKVAILVITGVLAHLTRAFVEQPFIKGFPSLVGTPLRTLVSTLTAMAIIAGAAFGYGAWMDRSGRAALQDRLAEMAADPCLGATASLDPGLCGSPFDPAPRAAVTEADSPWEMPACDPECWIGERPDRVMVVVGDSHAQTLYHALLPLAEARGTGWRSSCRAPARSTSGDATSGRAPRASPPNAGAGAPTCWAASGRFSRT</sequence>
<dbReference type="Proteomes" id="UP000501058">
    <property type="component" value="Chromosome"/>
</dbReference>
<dbReference type="PANTHER" id="PTHR23028:SF53">
    <property type="entry name" value="ACYL_TRANSF_3 DOMAIN-CONTAINING PROTEIN"/>
    <property type="match status" value="1"/>
</dbReference>
<evidence type="ECO:0000313" key="3">
    <source>
        <dbReference type="EMBL" id="QIK73066.1"/>
    </source>
</evidence>
<name>A0A6G7Y8Q9_9ACTN</name>
<dbReference type="InterPro" id="IPR050879">
    <property type="entry name" value="Acyltransferase_3"/>
</dbReference>
<keyword evidence="4" id="KW-1185">Reference proteome</keyword>
<organism evidence="3 4">
    <name type="scientific">Propioniciclava coleopterorum</name>
    <dbReference type="NCBI Taxonomy" id="2714937"/>
    <lineage>
        <taxon>Bacteria</taxon>
        <taxon>Bacillati</taxon>
        <taxon>Actinomycetota</taxon>
        <taxon>Actinomycetes</taxon>
        <taxon>Propionibacteriales</taxon>
        <taxon>Propionibacteriaceae</taxon>
        <taxon>Propioniciclava</taxon>
    </lineage>
</organism>
<evidence type="ECO:0000256" key="2">
    <source>
        <dbReference type="SAM" id="Phobius"/>
    </source>
</evidence>
<dbReference type="EMBL" id="CP049865">
    <property type="protein sequence ID" value="QIK73066.1"/>
    <property type="molecule type" value="Genomic_DNA"/>
</dbReference>
<keyword evidence="2" id="KW-0472">Membrane</keyword>
<keyword evidence="3" id="KW-0012">Acyltransferase</keyword>